<dbReference type="EMBL" id="CAAE01017028">
    <property type="protein sequence ID" value="CAG13631.1"/>
    <property type="molecule type" value="Genomic_DNA"/>
</dbReference>
<name>Q4RDA1_TETNG</name>
<feature type="non-terminal residue" evidence="1">
    <location>
        <position position="1"/>
    </location>
</feature>
<protein>
    <submittedName>
        <fullName evidence="1">(spotted green pufferfish) hypothetical protein</fullName>
    </submittedName>
</protein>
<comment type="caution">
    <text evidence="1">The sequence shown here is derived from an EMBL/GenBank/DDBJ whole genome shotgun (WGS) entry which is preliminary data.</text>
</comment>
<dbReference type="KEGG" id="tng:GSTEN00037425G001"/>
<accession>Q4RDA1</accession>
<reference evidence="1" key="2">
    <citation type="submission" date="2004-02" db="EMBL/GenBank/DDBJ databases">
        <authorList>
            <consortium name="Genoscope"/>
            <consortium name="Whitehead Institute Centre for Genome Research"/>
        </authorList>
    </citation>
    <scope>NUCLEOTIDE SEQUENCE</scope>
</reference>
<reference evidence="1" key="1">
    <citation type="journal article" date="2004" name="Nature">
        <title>Genome duplication in the teleost fish Tetraodon nigroviridis reveals the early vertebrate proto-karyotype.</title>
        <authorList>
            <person name="Jaillon O."/>
            <person name="Aury J.-M."/>
            <person name="Brunet F."/>
            <person name="Petit J.-L."/>
            <person name="Stange-Thomann N."/>
            <person name="Mauceli E."/>
            <person name="Bouneau L."/>
            <person name="Fischer C."/>
            <person name="Ozouf-Costaz C."/>
            <person name="Bernot A."/>
            <person name="Nicaud S."/>
            <person name="Jaffe D."/>
            <person name="Fisher S."/>
            <person name="Lutfalla G."/>
            <person name="Dossat C."/>
            <person name="Segurens B."/>
            <person name="Dasilva C."/>
            <person name="Salanoubat M."/>
            <person name="Levy M."/>
            <person name="Boudet N."/>
            <person name="Castellano S."/>
            <person name="Anthouard V."/>
            <person name="Jubin C."/>
            <person name="Castelli V."/>
            <person name="Katinka M."/>
            <person name="Vacherie B."/>
            <person name="Biemont C."/>
            <person name="Skalli Z."/>
            <person name="Cattolico L."/>
            <person name="Poulain J."/>
            <person name="De Berardinis V."/>
            <person name="Cruaud C."/>
            <person name="Duprat S."/>
            <person name="Brottier P."/>
            <person name="Coutanceau J.-P."/>
            <person name="Gouzy J."/>
            <person name="Parra G."/>
            <person name="Lardier G."/>
            <person name="Chapple C."/>
            <person name="McKernan K.J."/>
            <person name="McEwan P."/>
            <person name="Bosak S."/>
            <person name="Kellis M."/>
            <person name="Volff J.-N."/>
            <person name="Guigo R."/>
            <person name="Zody M.C."/>
            <person name="Mesirov J."/>
            <person name="Lindblad-Toh K."/>
            <person name="Birren B."/>
            <person name="Nusbaum C."/>
            <person name="Kahn D."/>
            <person name="Robinson-Rechavi M."/>
            <person name="Laudet V."/>
            <person name="Schachter V."/>
            <person name="Quetier F."/>
            <person name="Saurin W."/>
            <person name="Scarpelli C."/>
            <person name="Wincker P."/>
            <person name="Lander E.S."/>
            <person name="Weissenbach J."/>
            <person name="Roest Crollius H."/>
        </authorList>
    </citation>
    <scope>NUCLEOTIDE SEQUENCE [LARGE SCALE GENOMIC DNA]</scope>
</reference>
<dbReference type="SUPFAM" id="SSF52777">
    <property type="entry name" value="CoA-dependent acyltransferases"/>
    <property type="match status" value="1"/>
</dbReference>
<evidence type="ECO:0000313" key="1">
    <source>
        <dbReference type="EMBL" id="CAG13631.1"/>
    </source>
</evidence>
<gene>
    <name evidence="1" type="ORF">GSTENG00037425001</name>
</gene>
<organism evidence="1">
    <name type="scientific">Tetraodon nigroviridis</name>
    <name type="common">Spotted green pufferfish</name>
    <name type="synonym">Chelonodon nigroviridis</name>
    <dbReference type="NCBI Taxonomy" id="99883"/>
    <lineage>
        <taxon>Eukaryota</taxon>
        <taxon>Metazoa</taxon>
        <taxon>Chordata</taxon>
        <taxon>Craniata</taxon>
        <taxon>Vertebrata</taxon>
        <taxon>Euteleostomi</taxon>
        <taxon>Actinopterygii</taxon>
        <taxon>Neopterygii</taxon>
        <taxon>Teleostei</taxon>
        <taxon>Neoteleostei</taxon>
        <taxon>Acanthomorphata</taxon>
        <taxon>Eupercaria</taxon>
        <taxon>Tetraodontiformes</taxon>
        <taxon>Tetradontoidea</taxon>
        <taxon>Tetraodontidae</taxon>
        <taxon>Tetraodon</taxon>
    </lineage>
</organism>
<sequence>KLNRESVRMIERGLFSLCLDSPVMRISDEKYVYTHRIKKLFCI</sequence>
<proteinExistence type="predicted"/>
<dbReference type="AlphaFoldDB" id="Q4RDA1"/>